<evidence type="ECO:0000313" key="4">
    <source>
        <dbReference type="EMBL" id="NUW39979.1"/>
    </source>
</evidence>
<dbReference type="CDD" id="cd04301">
    <property type="entry name" value="NAT_SF"/>
    <property type="match status" value="1"/>
</dbReference>
<evidence type="ECO:0000256" key="1">
    <source>
        <dbReference type="ARBA" id="ARBA00022679"/>
    </source>
</evidence>
<dbReference type="Pfam" id="PF00583">
    <property type="entry name" value="Acetyltransf_1"/>
    <property type="match status" value="1"/>
</dbReference>
<proteinExistence type="predicted"/>
<dbReference type="EMBL" id="JABWGO010000001">
    <property type="protein sequence ID" value="NUW39979.1"/>
    <property type="molecule type" value="Genomic_DNA"/>
</dbReference>
<dbReference type="Pfam" id="PF01047">
    <property type="entry name" value="MarR"/>
    <property type="match status" value="1"/>
</dbReference>
<feature type="domain" description="HTH marR-type" evidence="2">
    <location>
        <begin position="1"/>
        <end position="138"/>
    </location>
</feature>
<keyword evidence="5" id="KW-1185">Reference proteome</keyword>
<feature type="domain" description="N-acetyltransferase" evidence="3">
    <location>
        <begin position="149"/>
        <end position="301"/>
    </location>
</feature>
<dbReference type="InterPro" id="IPR000182">
    <property type="entry name" value="GNAT_dom"/>
</dbReference>
<evidence type="ECO:0000313" key="5">
    <source>
        <dbReference type="Proteomes" id="UP000546126"/>
    </source>
</evidence>
<dbReference type="SUPFAM" id="SSF55729">
    <property type="entry name" value="Acyl-CoA N-acyltransferases (Nat)"/>
    <property type="match status" value="1"/>
</dbReference>
<dbReference type="PANTHER" id="PTHR13947:SF37">
    <property type="entry name" value="LD18367P"/>
    <property type="match status" value="1"/>
</dbReference>
<reference evidence="4 5" key="1">
    <citation type="submission" date="2020-06" db="EMBL/GenBank/DDBJ databases">
        <authorList>
            <person name="Chanama M."/>
        </authorList>
    </citation>
    <scope>NUCLEOTIDE SEQUENCE [LARGE SCALE GENOMIC DNA]</scope>
    <source>
        <strain evidence="4 5">TBRC6557</strain>
    </source>
</reference>
<dbReference type="Gene3D" id="1.10.10.10">
    <property type="entry name" value="Winged helix-like DNA-binding domain superfamily/Winged helix DNA-binding domain"/>
    <property type="match status" value="1"/>
</dbReference>
<evidence type="ECO:0000259" key="2">
    <source>
        <dbReference type="PROSITE" id="PS50995"/>
    </source>
</evidence>
<dbReference type="SUPFAM" id="SSF46785">
    <property type="entry name" value="Winged helix' DNA-binding domain"/>
    <property type="match status" value="1"/>
</dbReference>
<dbReference type="Proteomes" id="UP000546126">
    <property type="component" value="Unassembled WGS sequence"/>
</dbReference>
<accession>A0A7Y6MB01</accession>
<dbReference type="SMART" id="SM00347">
    <property type="entry name" value="HTH_MARR"/>
    <property type="match status" value="1"/>
</dbReference>
<dbReference type="GO" id="GO:0008080">
    <property type="term" value="F:N-acetyltransferase activity"/>
    <property type="evidence" value="ECO:0007669"/>
    <property type="project" value="InterPro"/>
</dbReference>
<protein>
    <submittedName>
        <fullName evidence="4">MarR family transcriptional regulator</fullName>
    </submittedName>
</protein>
<comment type="caution">
    <text evidence="4">The sequence shown here is derived from an EMBL/GenBank/DDBJ whole genome shotgun (WGS) entry which is preliminary data.</text>
</comment>
<dbReference type="InterPro" id="IPR036388">
    <property type="entry name" value="WH-like_DNA-bd_sf"/>
</dbReference>
<organism evidence="4 5">
    <name type="scientific">Nonomuraea rhodomycinica</name>
    <dbReference type="NCBI Taxonomy" id="1712872"/>
    <lineage>
        <taxon>Bacteria</taxon>
        <taxon>Bacillati</taxon>
        <taxon>Actinomycetota</taxon>
        <taxon>Actinomycetes</taxon>
        <taxon>Streptosporangiales</taxon>
        <taxon>Streptosporangiaceae</taxon>
        <taxon>Nonomuraea</taxon>
    </lineage>
</organism>
<gene>
    <name evidence="4" type="ORF">HT134_07520</name>
</gene>
<keyword evidence="1" id="KW-0808">Transferase</keyword>
<dbReference type="PANTHER" id="PTHR13947">
    <property type="entry name" value="GNAT FAMILY N-ACETYLTRANSFERASE"/>
    <property type="match status" value="1"/>
</dbReference>
<dbReference type="AlphaFoldDB" id="A0A7Y6MB01"/>
<dbReference type="PROSITE" id="PS50995">
    <property type="entry name" value="HTH_MARR_2"/>
    <property type="match status" value="1"/>
</dbReference>
<dbReference type="GO" id="GO:0003700">
    <property type="term" value="F:DNA-binding transcription factor activity"/>
    <property type="evidence" value="ECO:0007669"/>
    <property type="project" value="InterPro"/>
</dbReference>
<dbReference type="InterPro" id="IPR000835">
    <property type="entry name" value="HTH_MarR-typ"/>
</dbReference>
<sequence>MTQARVSEIRAFNRFYTKVIGVLQAGMHDSAYSLTEARVLYELAHHAEPMETGDLRGLLGLDAGYLSRILSRLEGDGLLSRERSPGDARKQVVRLSEAGVATYRRLDALSAEEIGRLLAGLPEAEQERLVSSMATIRKLISPDREREPFVIRTPRVGDLGWAVQRHGDIYSREYGWGLAFEQLVARLMGGLDFAGRDTGWIAEAGGERLGCVFFQHVDDGTAKLRMLLVEPSARGLGLGRRLVEECVRHAREGGYKRITLWTRDCLEGARRIYARVGFVHESSETGVENGVEVVDEIWTLDL</sequence>
<dbReference type="Gene3D" id="3.40.630.30">
    <property type="match status" value="1"/>
</dbReference>
<dbReference type="InterPro" id="IPR036390">
    <property type="entry name" value="WH_DNA-bd_sf"/>
</dbReference>
<dbReference type="InterPro" id="IPR016181">
    <property type="entry name" value="Acyl_CoA_acyltransferase"/>
</dbReference>
<dbReference type="InterPro" id="IPR050769">
    <property type="entry name" value="NAT_camello-type"/>
</dbReference>
<dbReference type="PROSITE" id="PS51186">
    <property type="entry name" value="GNAT"/>
    <property type="match status" value="1"/>
</dbReference>
<name>A0A7Y6MB01_9ACTN</name>
<evidence type="ECO:0000259" key="3">
    <source>
        <dbReference type="PROSITE" id="PS51186"/>
    </source>
</evidence>